<feature type="region of interest" description="Disordered" evidence="1">
    <location>
        <begin position="1"/>
        <end position="39"/>
    </location>
</feature>
<feature type="compositionally biased region" description="Polar residues" evidence="1">
    <location>
        <begin position="23"/>
        <end position="32"/>
    </location>
</feature>
<evidence type="ECO:0000313" key="2">
    <source>
        <dbReference type="EMBL" id="KAL0977949.1"/>
    </source>
</evidence>
<sequence length="164" mass="17176">MGQPCSAEPPGAARHPADALDSVSATPSTVHSTWAPDGDDLGVGSLSGSYLPVHYSVSEPEVLDGAKPPPCRSHSAPGGVAPGITPILVPAIPVLPEAHALNIQNLPEYLHEPPPALPPKPYLREGCIPEEACMLSPRPMPMPRKISSKEDQAKVAWEHGVGEE</sequence>
<dbReference type="EMBL" id="JAGEUA010000005">
    <property type="protein sequence ID" value="KAL0977949.1"/>
    <property type="molecule type" value="Genomic_DNA"/>
</dbReference>
<feature type="compositionally biased region" description="Basic and acidic residues" evidence="1">
    <location>
        <begin position="147"/>
        <end position="164"/>
    </location>
</feature>
<proteinExistence type="predicted"/>
<evidence type="ECO:0000256" key="1">
    <source>
        <dbReference type="SAM" id="MobiDB-lite"/>
    </source>
</evidence>
<gene>
    <name evidence="2" type="ORF">UPYG_G00163660</name>
</gene>
<dbReference type="AlphaFoldDB" id="A0ABD0WM44"/>
<accession>A0ABD0WM44</accession>
<reference evidence="2 3" key="1">
    <citation type="submission" date="2024-06" db="EMBL/GenBank/DDBJ databases">
        <authorList>
            <person name="Pan Q."/>
            <person name="Wen M."/>
            <person name="Jouanno E."/>
            <person name="Zahm M."/>
            <person name="Klopp C."/>
            <person name="Cabau C."/>
            <person name="Louis A."/>
            <person name="Berthelot C."/>
            <person name="Parey E."/>
            <person name="Roest Crollius H."/>
            <person name="Montfort J."/>
            <person name="Robinson-Rechavi M."/>
            <person name="Bouchez O."/>
            <person name="Lampietro C."/>
            <person name="Lopez Roques C."/>
            <person name="Donnadieu C."/>
            <person name="Postlethwait J."/>
            <person name="Bobe J."/>
            <person name="Verreycken H."/>
            <person name="Guiguen Y."/>
        </authorList>
    </citation>
    <scope>NUCLEOTIDE SEQUENCE [LARGE SCALE GENOMIC DNA]</scope>
    <source>
        <strain evidence="2">Up_M1</strain>
        <tissue evidence="2">Testis</tissue>
    </source>
</reference>
<keyword evidence="3" id="KW-1185">Reference proteome</keyword>
<organism evidence="2 3">
    <name type="scientific">Umbra pygmaea</name>
    <name type="common">Eastern mudminnow</name>
    <dbReference type="NCBI Taxonomy" id="75934"/>
    <lineage>
        <taxon>Eukaryota</taxon>
        <taxon>Metazoa</taxon>
        <taxon>Chordata</taxon>
        <taxon>Craniata</taxon>
        <taxon>Vertebrata</taxon>
        <taxon>Euteleostomi</taxon>
        <taxon>Actinopterygii</taxon>
        <taxon>Neopterygii</taxon>
        <taxon>Teleostei</taxon>
        <taxon>Protacanthopterygii</taxon>
        <taxon>Esociformes</taxon>
        <taxon>Umbridae</taxon>
        <taxon>Umbra</taxon>
    </lineage>
</organism>
<dbReference type="Proteomes" id="UP001557470">
    <property type="component" value="Unassembled WGS sequence"/>
</dbReference>
<comment type="caution">
    <text evidence="2">The sequence shown here is derived from an EMBL/GenBank/DDBJ whole genome shotgun (WGS) entry which is preliminary data.</text>
</comment>
<name>A0ABD0WM44_UMBPY</name>
<evidence type="ECO:0000313" key="3">
    <source>
        <dbReference type="Proteomes" id="UP001557470"/>
    </source>
</evidence>
<protein>
    <submittedName>
        <fullName evidence="2">Uncharacterized protein</fullName>
    </submittedName>
</protein>
<feature type="region of interest" description="Disordered" evidence="1">
    <location>
        <begin position="138"/>
        <end position="164"/>
    </location>
</feature>